<dbReference type="AlphaFoldDB" id="A0A3P7DEN5"/>
<protein>
    <submittedName>
        <fullName evidence="2">Uncharacterized protein</fullName>
    </submittedName>
</protein>
<feature type="compositionally biased region" description="Polar residues" evidence="1">
    <location>
        <begin position="40"/>
        <end position="52"/>
    </location>
</feature>
<reference evidence="2 3" key="1">
    <citation type="submission" date="2018-11" db="EMBL/GenBank/DDBJ databases">
        <authorList>
            <consortium name="Pathogen Informatics"/>
        </authorList>
    </citation>
    <scope>NUCLEOTIDE SEQUENCE [LARGE SCALE GENOMIC DNA]</scope>
</reference>
<feature type="region of interest" description="Disordered" evidence="1">
    <location>
        <begin position="1"/>
        <end position="20"/>
    </location>
</feature>
<name>A0A3P7DEN5_WUCBA</name>
<dbReference type="Proteomes" id="UP000270924">
    <property type="component" value="Unassembled WGS sequence"/>
</dbReference>
<gene>
    <name evidence="2" type="ORF">WBA_LOCUS1059</name>
</gene>
<feature type="region of interest" description="Disordered" evidence="1">
    <location>
        <begin position="29"/>
        <end position="54"/>
    </location>
</feature>
<dbReference type="EMBL" id="UYWW01000192">
    <property type="protein sequence ID" value="VDM07673.1"/>
    <property type="molecule type" value="Genomic_DNA"/>
</dbReference>
<sequence length="70" mass="8097">MRQKEATATIKQKRDTNTGRSFLATKYRHHKSMPGPNIPQKPTSDTVSNDLPNQKYGRYKHLNKIMARTI</sequence>
<accession>A0A3P7DEN5</accession>
<evidence type="ECO:0000313" key="2">
    <source>
        <dbReference type="EMBL" id="VDM07673.1"/>
    </source>
</evidence>
<organism evidence="2 3">
    <name type="scientific">Wuchereria bancrofti</name>
    <dbReference type="NCBI Taxonomy" id="6293"/>
    <lineage>
        <taxon>Eukaryota</taxon>
        <taxon>Metazoa</taxon>
        <taxon>Ecdysozoa</taxon>
        <taxon>Nematoda</taxon>
        <taxon>Chromadorea</taxon>
        <taxon>Rhabditida</taxon>
        <taxon>Spirurina</taxon>
        <taxon>Spiruromorpha</taxon>
        <taxon>Filarioidea</taxon>
        <taxon>Onchocercidae</taxon>
        <taxon>Wuchereria</taxon>
    </lineage>
</organism>
<evidence type="ECO:0000313" key="3">
    <source>
        <dbReference type="Proteomes" id="UP000270924"/>
    </source>
</evidence>
<dbReference type="InParanoid" id="A0A3P7DEN5"/>
<keyword evidence="3" id="KW-1185">Reference proteome</keyword>
<evidence type="ECO:0000256" key="1">
    <source>
        <dbReference type="SAM" id="MobiDB-lite"/>
    </source>
</evidence>
<proteinExistence type="predicted"/>